<evidence type="ECO:0000259" key="6">
    <source>
        <dbReference type="Pfam" id="PF07167"/>
    </source>
</evidence>
<dbReference type="InterPro" id="IPR000073">
    <property type="entry name" value="AB_hydrolase_1"/>
</dbReference>
<dbReference type="AlphaFoldDB" id="A0A8S8XB67"/>
<dbReference type="Pfam" id="PF07167">
    <property type="entry name" value="PhaC_N"/>
    <property type="match status" value="1"/>
</dbReference>
<name>A0A8S8XB67_9PROT</name>
<evidence type="ECO:0000259" key="5">
    <source>
        <dbReference type="Pfam" id="PF00561"/>
    </source>
</evidence>
<evidence type="ECO:0000256" key="4">
    <source>
        <dbReference type="ARBA" id="ARBA00023315"/>
    </source>
</evidence>
<evidence type="ECO:0000256" key="2">
    <source>
        <dbReference type="ARBA" id="ARBA00022490"/>
    </source>
</evidence>
<dbReference type="Pfam" id="PF00561">
    <property type="entry name" value="Abhydrolase_1"/>
    <property type="match status" value="1"/>
</dbReference>
<dbReference type="SUPFAM" id="SSF53474">
    <property type="entry name" value="alpha/beta-Hydrolases"/>
    <property type="match status" value="1"/>
</dbReference>
<feature type="domain" description="Poly-beta-hydroxybutyrate polymerase N-terminal" evidence="6">
    <location>
        <begin position="102"/>
        <end position="273"/>
    </location>
</feature>
<dbReference type="EMBL" id="BOPV01000001">
    <property type="protein sequence ID" value="GIL38607.1"/>
    <property type="molecule type" value="Genomic_DNA"/>
</dbReference>
<feature type="domain" description="AB hydrolase-1" evidence="5">
    <location>
        <begin position="275"/>
        <end position="518"/>
    </location>
</feature>
<keyword evidence="3" id="KW-0808">Transferase</keyword>
<dbReference type="RefSeq" id="WP_420241651.1">
    <property type="nucleotide sequence ID" value="NZ_BOPV01000001.1"/>
</dbReference>
<dbReference type="Gene3D" id="3.40.50.1820">
    <property type="entry name" value="alpha/beta hydrolase"/>
    <property type="match status" value="1"/>
</dbReference>
<dbReference type="PANTHER" id="PTHR36837:SF5">
    <property type="entry name" value="POLY-3-HYDROXYBUTYRATE SYNTHASE"/>
    <property type="match status" value="1"/>
</dbReference>
<dbReference type="PANTHER" id="PTHR36837">
    <property type="entry name" value="POLY(3-HYDROXYALKANOATE) POLYMERASE SUBUNIT PHAC"/>
    <property type="match status" value="1"/>
</dbReference>
<reference evidence="7" key="1">
    <citation type="submission" date="2021-02" db="EMBL/GenBank/DDBJ databases">
        <title>Genome sequence of Rhodospirillales sp. strain TMPK1 isolated from soil.</title>
        <authorList>
            <person name="Nakai R."/>
            <person name="Kusada H."/>
            <person name="Tamaki H."/>
        </authorList>
    </citation>
    <scope>NUCLEOTIDE SEQUENCE</scope>
    <source>
        <strain evidence="7">TMPK1</strain>
    </source>
</reference>
<evidence type="ECO:0000313" key="8">
    <source>
        <dbReference type="Proteomes" id="UP000681075"/>
    </source>
</evidence>
<proteinExistence type="predicted"/>
<dbReference type="InterPro" id="IPR010941">
    <property type="entry name" value="PhaC_N"/>
</dbReference>
<dbReference type="InterPro" id="IPR010963">
    <property type="entry name" value="PHA_synth_I"/>
</dbReference>
<comment type="caution">
    <text evidence="7">The sequence shown here is derived from an EMBL/GenBank/DDBJ whole genome shotgun (WGS) entry which is preliminary data.</text>
</comment>
<dbReference type="GO" id="GO:0042619">
    <property type="term" value="P:poly-hydroxybutyrate biosynthetic process"/>
    <property type="evidence" value="ECO:0007669"/>
    <property type="project" value="InterPro"/>
</dbReference>
<dbReference type="GO" id="GO:0005737">
    <property type="term" value="C:cytoplasm"/>
    <property type="evidence" value="ECO:0007669"/>
    <property type="project" value="UniProtKB-SubCell"/>
</dbReference>
<sequence>MNTPDNADDFAKAWLDVAERSRTMIAKFLARQQVDPAKPVRLDPFNSNGAMFEAAARLWADPSKLLEAQLSLWQGYAQLFQSTAARLRGEHAEPVIQPAPGDKRFKDAEWSESAVFDYIKQSYLLAANWLQQTMPQVEGLDEATRRKVEFHTRQFVDAMAPSNFVMTNPEVLRATIDSKGENLVKGLEHLLQDLERGKGDLLVRMTDLDAFEIGRNIAVTPGKVVFENKLMQLIQYAPTTTDVRRRPLLIIPPWINKFYILDLKAQNSFVKWAVDQGHTVFMISWVNPDETLAAKSFEDYIREGLFDALTAIERATGERKVNAIGYCLGGTMLAAALAIMAARGDDRIASATYFVAMVDFRDVGEVAVFIDDAQLNAMEEDMQRQGYLDAGALHRTFNLLRANDLIWSFVVQNYLLGKEPFPFDLLYWNSDSTRLPAAMHAWYLRNCYQKNLLCKPGALTLDGVAIDMTRITTPSIVIAAREDHIAPWKTVYAGAPLYGGDTRFLLAASGHIAGIVNPPAAKKYGYWTNDQLPTDPDAWLAGAVHHDGSWWGAWDAWMRGYGDGTVPARDPAAGGLPVIEDAPGRYVRARAI</sequence>
<protein>
    <submittedName>
        <fullName evidence="7">Class I poly(R)-hydroxyalkanoic acid synthase</fullName>
    </submittedName>
</protein>
<dbReference type="NCBIfam" id="TIGR01838">
    <property type="entry name" value="PHA_synth_I"/>
    <property type="match status" value="1"/>
</dbReference>
<evidence type="ECO:0000313" key="7">
    <source>
        <dbReference type="EMBL" id="GIL38607.1"/>
    </source>
</evidence>
<accession>A0A8S8XB67</accession>
<dbReference type="InterPro" id="IPR051321">
    <property type="entry name" value="PHA/PHB_synthase"/>
</dbReference>
<dbReference type="Proteomes" id="UP000681075">
    <property type="component" value="Unassembled WGS sequence"/>
</dbReference>
<dbReference type="GO" id="GO:0016746">
    <property type="term" value="F:acyltransferase activity"/>
    <property type="evidence" value="ECO:0007669"/>
    <property type="project" value="UniProtKB-KW"/>
</dbReference>
<comment type="subcellular location">
    <subcellularLocation>
        <location evidence="1">Cytoplasm</location>
    </subcellularLocation>
</comment>
<keyword evidence="8" id="KW-1185">Reference proteome</keyword>
<evidence type="ECO:0000256" key="1">
    <source>
        <dbReference type="ARBA" id="ARBA00004496"/>
    </source>
</evidence>
<gene>
    <name evidence="7" type="ORF">TMPK1_08440</name>
</gene>
<dbReference type="InterPro" id="IPR029058">
    <property type="entry name" value="AB_hydrolase_fold"/>
</dbReference>
<keyword evidence="4" id="KW-0012">Acyltransferase</keyword>
<keyword evidence="2" id="KW-0963">Cytoplasm</keyword>
<evidence type="ECO:0000256" key="3">
    <source>
        <dbReference type="ARBA" id="ARBA00022679"/>
    </source>
</evidence>
<organism evidence="7 8">
    <name type="scientific">Roseiterribacter gracilis</name>
    <dbReference type="NCBI Taxonomy" id="2812848"/>
    <lineage>
        <taxon>Bacteria</taxon>
        <taxon>Pseudomonadati</taxon>
        <taxon>Pseudomonadota</taxon>
        <taxon>Alphaproteobacteria</taxon>
        <taxon>Rhodospirillales</taxon>
        <taxon>Roseiterribacteraceae</taxon>
        <taxon>Roseiterribacter</taxon>
    </lineage>
</organism>